<proteinExistence type="predicted"/>
<dbReference type="SMART" id="SM00700">
    <property type="entry name" value="JHBP"/>
    <property type="match status" value="1"/>
</dbReference>
<dbReference type="EMBL" id="CP012524">
    <property type="protein sequence ID" value="ALC42773.1"/>
    <property type="molecule type" value="Genomic_DNA"/>
</dbReference>
<protein>
    <submittedName>
        <fullName evidence="2">Maker149</fullName>
    </submittedName>
</protein>
<evidence type="ECO:0000313" key="3">
    <source>
        <dbReference type="Proteomes" id="UP000494163"/>
    </source>
</evidence>
<dbReference type="PANTHER" id="PTHR11008">
    <property type="entry name" value="PROTEIN TAKEOUT-LIKE PROTEIN"/>
    <property type="match status" value="1"/>
</dbReference>
<feature type="chain" id="PRO_5005788026" evidence="1">
    <location>
        <begin position="17"/>
        <end position="399"/>
    </location>
</feature>
<feature type="signal peptide" evidence="1">
    <location>
        <begin position="1"/>
        <end position="16"/>
    </location>
</feature>
<reference evidence="2 3" key="1">
    <citation type="submission" date="2015-08" db="EMBL/GenBank/DDBJ databases">
        <title>Ancestral chromatin configuration constrains chromatin evolution on differentiating sex chromosomes in Drosophila.</title>
        <authorList>
            <person name="Zhou Q."/>
            <person name="Bachtrog D."/>
        </authorList>
    </citation>
    <scope>NUCLEOTIDE SEQUENCE [LARGE SCALE GENOMIC DNA]</scope>
    <source>
        <tissue evidence="2">Whole larvae</tissue>
    </source>
</reference>
<dbReference type="PANTHER" id="PTHR11008:SF32">
    <property type="entry name" value="CIRCADIAN CLOCK-CONTROLLED PROTEIN DAYWAKE-RELATED"/>
    <property type="match status" value="1"/>
</dbReference>
<dbReference type="Proteomes" id="UP000494163">
    <property type="component" value="Chromosome 2R"/>
</dbReference>
<dbReference type="SMR" id="A0A0M3QVP9"/>
<dbReference type="OMA" id="MMSKANE"/>
<keyword evidence="3" id="KW-1185">Reference proteome</keyword>
<name>A0A0M3QVP9_DROBS</name>
<dbReference type="OrthoDB" id="7851695at2759"/>
<dbReference type="AlphaFoldDB" id="A0A0M3QVP9"/>
<dbReference type="Gene3D" id="3.15.10.30">
    <property type="entry name" value="Haemolymph juvenile hormone binding protein"/>
    <property type="match status" value="2"/>
</dbReference>
<dbReference type="InterPro" id="IPR038606">
    <property type="entry name" value="To_sf"/>
</dbReference>
<dbReference type="Pfam" id="PF06585">
    <property type="entry name" value="JHBP"/>
    <property type="match status" value="2"/>
</dbReference>
<organism evidence="2 3">
    <name type="scientific">Drosophila busckii</name>
    <name type="common">Fruit fly</name>
    <dbReference type="NCBI Taxonomy" id="30019"/>
    <lineage>
        <taxon>Eukaryota</taxon>
        <taxon>Metazoa</taxon>
        <taxon>Ecdysozoa</taxon>
        <taxon>Arthropoda</taxon>
        <taxon>Hexapoda</taxon>
        <taxon>Insecta</taxon>
        <taxon>Pterygota</taxon>
        <taxon>Neoptera</taxon>
        <taxon>Endopterygota</taxon>
        <taxon>Diptera</taxon>
        <taxon>Brachycera</taxon>
        <taxon>Muscomorpha</taxon>
        <taxon>Ephydroidea</taxon>
        <taxon>Drosophilidae</taxon>
        <taxon>Drosophila</taxon>
    </lineage>
</organism>
<accession>A0A0M3QVP9</accession>
<keyword evidence="1" id="KW-0732">Signal</keyword>
<evidence type="ECO:0000313" key="2">
    <source>
        <dbReference type="EMBL" id="ALC42773.1"/>
    </source>
</evidence>
<dbReference type="GO" id="GO:0005615">
    <property type="term" value="C:extracellular space"/>
    <property type="evidence" value="ECO:0007669"/>
    <property type="project" value="TreeGrafter"/>
</dbReference>
<gene>
    <name evidence="2" type="ORF">Dbus_chr2Rg2352</name>
</gene>
<evidence type="ECO:0000256" key="1">
    <source>
        <dbReference type="SAM" id="SignalP"/>
    </source>
</evidence>
<dbReference type="InterPro" id="IPR010562">
    <property type="entry name" value="Haemolymph_juvenile_hormone-bd"/>
</dbReference>
<sequence length="399" mass="45798">MLSLALIVNVLSFAYSTQLPQQIDKCQYNDAECIRENINKIIQLYPEGVPELNISSFKEFRPADLELIDTARVGGLWITMRLLNQVIAGMENATVRQVSGFQRDPNKSKIDITVHVPRLTHRSSYAMELRWLTLVQTNTTGACYAEFHDVNLSLNLKVIVRYQQQRRYLTVYQLTPQLQLGSDNSCMMSKANELIKRYGKGNSELGLKPLNAIAAEDVDIVNSPGAVYIHFILKNQVVYGFENASVTYLAGFDREPELGKLEIKLHIPRLLIRGNYDLLARGVLLNTNSTGTTTSDFQNVRLSSKIKAFIEFRNNKRYLKIYDLTPTMEIDRWILTAENIYKENSDLTLLLVRVINDKWLEFWNEVEPAIVPVHSRSIRKHINEFFDANSYDELFLPDV</sequence>